<feature type="binding site" evidence="7">
    <location>
        <position position="281"/>
    </location>
    <ligand>
        <name>glyoxylate</name>
        <dbReference type="ChEBI" id="CHEBI:36655"/>
    </ligand>
</feature>
<feature type="binding site" evidence="7">
    <location>
        <position position="25"/>
    </location>
    <ligand>
        <name>glyoxylate</name>
        <dbReference type="ChEBI" id="CHEBI:36655"/>
    </ligand>
</feature>
<dbReference type="PROSITE" id="PS51349">
    <property type="entry name" value="FMN_HYDROXY_ACID_DH_2"/>
    <property type="match status" value="1"/>
</dbReference>
<dbReference type="GO" id="GO:0016614">
    <property type="term" value="F:oxidoreductase activity, acting on CH-OH group of donors"/>
    <property type="evidence" value="ECO:0007669"/>
    <property type="project" value="UniProtKB-ARBA"/>
</dbReference>
<organism evidence="9 10">
    <name type="scientific">Paracandidimonas soli</name>
    <dbReference type="NCBI Taxonomy" id="1917182"/>
    <lineage>
        <taxon>Bacteria</taxon>
        <taxon>Pseudomonadati</taxon>
        <taxon>Pseudomonadota</taxon>
        <taxon>Betaproteobacteria</taxon>
        <taxon>Burkholderiales</taxon>
        <taxon>Alcaligenaceae</taxon>
        <taxon>Paracandidimonas</taxon>
    </lineage>
</organism>
<protein>
    <submittedName>
        <fullName evidence="9">L-lactate dehydrogenase (Cytochrome)</fullName>
    </submittedName>
</protein>
<dbReference type="Gene3D" id="3.20.20.70">
    <property type="entry name" value="Aldolase class I"/>
    <property type="match status" value="1"/>
</dbReference>
<feature type="binding site" evidence="7">
    <location>
        <position position="155"/>
    </location>
    <ligand>
        <name>FMN</name>
        <dbReference type="ChEBI" id="CHEBI:58210"/>
    </ligand>
</feature>
<dbReference type="AlphaFoldDB" id="A0A4R3UUI4"/>
<evidence type="ECO:0000256" key="1">
    <source>
        <dbReference type="ARBA" id="ARBA00001917"/>
    </source>
</evidence>
<dbReference type="SUPFAM" id="SSF51395">
    <property type="entry name" value="FMN-linked oxidoreductases"/>
    <property type="match status" value="1"/>
</dbReference>
<dbReference type="PIRSF" id="PIRSF000138">
    <property type="entry name" value="Al-hdrx_acd_dh"/>
    <property type="match status" value="1"/>
</dbReference>
<evidence type="ECO:0000313" key="10">
    <source>
        <dbReference type="Proteomes" id="UP000294692"/>
    </source>
</evidence>
<feature type="binding site" evidence="7">
    <location>
        <position position="127"/>
    </location>
    <ligand>
        <name>FMN</name>
        <dbReference type="ChEBI" id="CHEBI:58210"/>
    </ligand>
</feature>
<dbReference type="InterPro" id="IPR008259">
    <property type="entry name" value="FMN_hydac_DH_AS"/>
</dbReference>
<evidence type="ECO:0000256" key="7">
    <source>
        <dbReference type="PIRSR" id="PIRSR000138-2"/>
    </source>
</evidence>
<feature type="binding site" evidence="7">
    <location>
        <position position="278"/>
    </location>
    <ligand>
        <name>glyoxylate</name>
        <dbReference type="ChEBI" id="CHEBI:36655"/>
    </ligand>
</feature>
<feature type="binding site" evidence="7">
    <location>
        <begin position="331"/>
        <end position="332"/>
    </location>
    <ligand>
        <name>FMN</name>
        <dbReference type="ChEBI" id="CHEBI:58210"/>
    </ligand>
</feature>
<evidence type="ECO:0000256" key="2">
    <source>
        <dbReference type="ARBA" id="ARBA00022630"/>
    </source>
</evidence>
<gene>
    <name evidence="9" type="ORF">EV686_11146</name>
</gene>
<sequence>MKRIFSLNDFEQPARRKLPRQLFSYIYNGADEERTMKDNRKAFDRYAFVPRLLTGVSEREQKITLFGQEYASPFGISPVGLSAMWCYRGDVVLAEAAQENNIPAVMSGASLIPMETVAKAAPNTWFQAYMPGDPARVEALITRIANAGFKTLVITADLPVQVNPENYLRNGFSTPLRPSLRLAWDGISHPRWLFGTFFRTLARHGMPHFENWRAERGAPILSATVERDFQARDHLDWSHLQRVRELWKGPLLLKGILSAGDAAIATGMGVDGLIVSNHGGRQVDSAISPMEVLPEIVRAAGGATIIMDSGIRRGSDVLKALALGARCVFLGRPFNYAATVGGKEGVNHAINILRTEIHRNMALLGINRLSELDSSIVRDLGR</sequence>
<comment type="cofactor">
    <cofactor evidence="1">
        <name>FMN</name>
        <dbReference type="ChEBI" id="CHEBI:58210"/>
    </cofactor>
</comment>
<dbReference type="Pfam" id="PF01070">
    <property type="entry name" value="FMN_dh"/>
    <property type="match status" value="1"/>
</dbReference>
<feature type="domain" description="FMN hydroxy acid dehydrogenase" evidence="8">
    <location>
        <begin position="1"/>
        <end position="382"/>
    </location>
</feature>
<dbReference type="InterPro" id="IPR013785">
    <property type="entry name" value="Aldolase_TIM"/>
</dbReference>
<dbReference type="RefSeq" id="WP_132478047.1">
    <property type="nucleotide sequence ID" value="NZ_SMBX01000011.1"/>
</dbReference>
<name>A0A4R3UUI4_9BURK</name>
<dbReference type="Proteomes" id="UP000294692">
    <property type="component" value="Unassembled WGS sequence"/>
</dbReference>
<dbReference type="FunFam" id="3.20.20.70:FF:000029">
    <property type="entry name" value="L-lactate dehydrogenase"/>
    <property type="match status" value="1"/>
</dbReference>
<feature type="binding site" evidence="7">
    <location>
        <begin position="308"/>
        <end position="312"/>
    </location>
    <ligand>
        <name>FMN</name>
        <dbReference type="ChEBI" id="CHEBI:58210"/>
    </ligand>
</feature>
<evidence type="ECO:0000256" key="5">
    <source>
        <dbReference type="ARBA" id="ARBA00024042"/>
    </source>
</evidence>
<feature type="binding site" evidence="7">
    <location>
        <position position="276"/>
    </location>
    <ligand>
        <name>FMN</name>
        <dbReference type="ChEBI" id="CHEBI:58210"/>
    </ligand>
</feature>
<comment type="caution">
    <text evidence="9">The sequence shown here is derived from an EMBL/GenBank/DDBJ whole genome shotgun (WGS) entry which is preliminary data.</text>
</comment>
<feature type="binding site" evidence="7">
    <location>
        <position position="129"/>
    </location>
    <ligand>
        <name>glyoxylate</name>
        <dbReference type="ChEBI" id="CHEBI:36655"/>
    </ligand>
</feature>
<evidence type="ECO:0000256" key="4">
    <source>
        <dbReference type="ARBA" id="ARBA00023002"/>
    </source>
</evidence>
<dbReference type="PANTHER" id="PTHR10578">
    <property type="entry name" value="S -2-HYDROXY-ACID OXIDASE-RELATED"/>
    <property type="match status" value="1"/>
</dbReference>
<keyword evidence="3 7" id="KW-0288">FMN</keyword>
<dbReference type="PANTHER" id="PTHR10578:SF143">
    <property type="entry name" value="FMN-DEPENDENT ALPHA-HYDROXY ACID DEHYDROGENASE PB1A11.03"/>
    <property type="match status" value="1"/>
</dbReference>
<reference evidence="9 10" key="1">
    <citation type="submission" date="2019-03" db="EMBL/GenBank/DDBJ databases">
        <title>Genomic Encyclopedia of Type Strains, Phase IV (KMG-IV): sequencing the most valuable type-strain genomes for metagenomic binning, comparative biology and taxonomic classification.</title>
        <authorList>
            <person name="Goeker M."/>
        </authorList>
    </citation>
    <scope>NUCLEOTIDE SEQUENCE [LARGE SCALE GENOMIC DNA]</scope>
    <source>
        <strain evidence="9 10">DSM 100048</strain>
    </source>
</reference>
<evidence type="ECO:0000259" key="8">
    <source>
        <dbReference type="PROSITE" id="PS51349"/>
    </source>
</evidence>
<comment type="similarity">
    <text evidence="5">Belongs to the FMN-dependent alpha-hydroxy acid dehydrogenase family.</text>
</comment>
<dbReference type="EMBL" id="SMBX01000011">
    <property type="protein sequence ID" value="TCU93694.1"/>
    <property type="molecule type" value="Genomic_DNA"/>
</dbReference>
<dbReference type="InterPro" id="IPR012133">
    <property type="entry name" value="Alpha-hydoxy_acid_DH_FMN"/>
</dbReference>
<dbReference type="CDD" id="cd02809">
    <property type="entry name" value="alpha_hydroxyacid_oxid_FMN"/>
    <property type="match status" value="1"/>
</dbReference>
<keyword evidence="4" id="KW-0560">Oxidoreductase</keyword>
<dbReference type="PROSITE" id="PS00557">
    <property type="entry name" value="FMN_HYDROXY_ACID_DH_1"/>
    <property type="match status" value="1"/>
</dbReference>
<keyword evidence="2 7" id="KW-0285">Flavoprotein</keyword>
<dbReference type="InterPro" id="IPR000262">
    <property type="entry name" value="FMN-dep_DH"/>
</dbReference>
<proteinExistence type="inferred from homology"/>
<evidence type="ECO:0000256" key="6">
    <source>
        <dbReference type="PIRSR" id="PIRSR000138-1"/>
    </source>
</evidence>
<feature type="binding site" evidence="7">
    <location>
        <begin position="78"/>
        <end position="80"/>
    </location>
    <ligand>
        <name>FMN</name>
        <dbReference type="ChEBI" id="CHEBI:58210"/>
    </ligand>
</feature>
<feature type="binding site" evidence="7">
    <location>
        <position position="107"/>
    </location>
    <ligand>
        <name>FMN</name>
        <dbReference type="ChEBI" id="CHEBI:58210"/>
    </ligand>
</feature>
<evidence type="ECO:0000256" key="3">
    <source>
        <dbReference type="ARBA" id="ARBA00022643"/>
    </source>
</evidence>
<dbReference type="InterPro" id="IPR037396">
    <property type="entry name" value="FMN_HAD"/>
</dbReference>
<keyword evidence="10" id="KW-1185">Reference proteome</keyword>
<accession>A0A4R3UUI4</accession>
<dbReference type="OrthoDB" id="8717062at2"/>
<evidence type="ECO:0000313" key="9">
    <source>
        <dbReference type="EMBL" id="TCU93694.1"/>
    </source>
</evidence>
<feature type="active site" description="Proton acceptor" evidence="6">
    <location>
        <position position="278"/>
    </location>
</feature>
<feature type="binding site" evidence="7">
    <location>
        <position position="254"/>
    </location>
    <ligand>
        <name>FMN</name>
        <dbReference type="ChEBI" id="CHEBI:58210"/>
    </ligand>
</feature>
<dbReference type="GO" id="GO:0010181">
    <property type="term" value="F:FMN binding"/>
    <property type="evidence" value="ECO:0007669"/>
    <property type="project" value="InterPro"/>
</dbReference>